<gene>
    <name evidence="2" type="primary">pilP</name>
    <name evidence="2" type="ORF">Dpo_8c00470</name>
</gene>
<dbReference type="InterPro" id="IPR007446">
    <property type="entry name" value="PilP"/>
</dbReference>
<dbReference type="RefSeq" id="WP_006967401.1">
    <property type="nucleotide sequence ID" value="NZ_APJX01000008.1"/>
</dbReference>
<feature type="region of interest" description="Disordered" evidence="1">
    <location>
        <begin position="42"/>
        <end position="81"/>
    </location>
</feature>
<proteinExistence type="predicted"/>
<organism evidence="2 3">
    <name type="scientific">Desulfotignum phosphitoxidans DSM 13687</name>
    <dbReference type="NCBI Taxonomy" id="1286635"/>
    <lineage>
        <taxon>Bacteria</taxon>
        <taxon>Pseudomonadati</taxon>
        <taxon>Thermodesulfobacteriota</taxon>
        <taxon>Desulfobacteria</taxon>
        <taxon>Desulfobacterales</taxon>
        <taxon>Desulfobacteraceae</taxon>
        <taxon>Desulfotignum</taxon>
    </lineage>
</organism>
<accession>S0FUJ5</accession>
<evidence type="ECO:0000313" key="3">
    <source>
        <dbReference type="Proteomes" id="UP000014216"/>
    </source>
</evidence>
<name>S0FUJ5_9BACT</name>
<evidence type="ECO:0000256" key="1">
    <source>
        <dbReference type="SAM" id="MobiDB-lite"/>
    </source>
</evidence>
<dbReference type="Proteomes" id="UP000014216">
    <property type="component" value="Unassembled WGS sequence"/>
</dbReference>
<protein>
    <submittedName>
        <fullName evidence="2">Type 4 fimbrial assembly protein PilP</fullName>
    </submittedName>
</protein>
<evidence type="ECO:0000313" key="2">
    <source>
        <dbReference type="EMBL" id="EMS78380.1"/>
    </source>
</evidence>
<feature type="compositionally biased region" description="Basic and acidic residues" evidence="1">
    <location>
        <begin position="48"/>
        <end position="67"/>
    </location>
</feature>
<dbReference type="Pfam" id="PF04351">
    <property type="entry name" value="PilP"/>
    <property type="match status" value="1"/>
</dbReference>
<dbReference type="EMBL" id="APJX01000008">
    <property type="protein sequence ID" value="EMS78380.1"/>
    <property type="molecule type" value="Genomic_DNA"/>
</dbReference>
<comment type="caution">
    <text evidence="2">The sequence shown here is derived from an EMBL/GenBank/DDBJ whole genome shotgun (WGS) entry which is preliminary data.</text>
</comment>
<sequence>MKHQLKKWMGCLIAGLFLLGGVCEHSIARELEKKPAVILLPMPQSAEPENKSEIKDSGEKEEIRNEEAMPDQSTVDGDPVLDKSAEINSDIQAGTDQGYEPKSQLDPFKPLIQEKAPGPSEVLEPDKPQRILTPLEKMSLSQIRLVAVVIGENKKIAMVEEATGKGYEVRIGTYMGKNGGRVVDIQSDHIVVKELVADFKGIVTERFQELKLHKPDNGE</sequence>
<reference evidence="2 3" key="1">
    <citation type="journal article" date="2013" name="Genome Announc.">
        <title>Draft Genome Sequence of Desulfotignum phosphitoxidans DSM 13687 Strain FiPS-3.</title>
        <authorList>
            <person name="Poehlein A."/>
            <person name="Daniel R."/>
            <person name="Simeonova D.D."/>
        </authorList>
    </citation>
    <scope>NUCLEOTIDE SEQUENCE [LARGE SCALE GENOMIC DNA]</scope>
    <source>
        <strain evidence="2 3">DSM 13687</strain>
    </source>
</reference>
<dbReference type="OrthoDB" id="9788988at2"/>
<keyword evidence="3" id="KW-1185">Reference proteome</keyword>
<dbReference type="AlphaFoldDB" id="S0FUJ5"/>
<dbReference type="Gene3D" id="2.30.30.830">
    <property type="match status" value="1"/>
</dbReference>